<evidence type="ECO:0000256" key="4">
    <source>
        <dbReference type="ARBA" id="ARBA00022989"/>
    </source>
</evidence>
<comment type="subcellular location">
    <subcellularLocation>
        <location evidence="1">Cell membrane</location>
        <topology evidence="1">Multi-pass membrane protein</topology>
    </subcellularLocation>
</comment>
<feature type="transmembrane region" description="Helical" evidence="6">
    <location>
        <begin position="136"/>
        <end position="154"/>
    </location>
</feature>
<evidence type="ECO:0000256" key="1">
    <source>
        <dbReference type="ARBA" id="ARBA00004651"/>
    </source>
</evidence>
<evidence type="ECO:0000256" key="2">
    <source>
        <dbReference type="ARBA" id="ARBA00022475"/>
    </source>
</evidence>
<feature type="domain" description="PhoU" evidence="7">
    <location>
        <begin position="463"/>
        <end position="545"/>
    </location>
</feature>
<dbReference type="PATRIC" id="fig|1703775.3.peg.2368"/>
<evidence type="ECO:0000313" key="9">
    <source>
        <dbReference type="Proteomes" id="UP000051861"/>
    </source>
</evidence>
<dbReference type="AlphaFoldDB" id="A0A0S7Y2H8"/>
<evidence type="ECO:0000256" key="3">
    <source>
        <dbReference type="ARBA" id="ARBA00022692"/>
    </source>
</evidence>
<dbReference type="EMBL" id="LIZX01000049">
    <property type="protein sequence ID" value="KPJ68603.1"/>
    <property type="molecule type" value="Genomic_DNA"/>
</dbReference>
<dbReference type="Gene3D" id="1.20.58.220">
    <property type="entry name" value="Phosphate transport system protein phou homolog 2, domain 2"/>
    <property type="match status" value="1"/>
</dbReference>
<dbReference type="GO" id="GO:0005886">
    <property type="term" value="C:plasma membrane"/>
    <property type="evidence" value="ECO:0007669"/>
    <property type="project" value="UniProtKB-SubCell"/>
</dbReference>
<dbReference type="InterPro" id="IPR004633">
    <property type="entry name" value="NaPi_cotrn-rel/YqeW-like"/>
</dbReference>
<feature type="transmembrane region" description="Helical" evidence="6">
    <location>
        <begin position="174"/>
        <end position="196"/>
    </location>
</feature>
<dbReference type="NCBIfam" id="TIGR00704">
    <property type="entry name" value="NaPi_cotrn_rel"/>
    <property type="match status" value="1"/>
</dbReference>
<reference evidence="8 9" key="1">
    <citation type="journal article" date="2015" name="Microbiome">
        <title>Genomic resolution of linkages in carbon, nitrogen, and sulfur cycling among widespread estuary sediment bacteria.</title>
        <authorList>
            <person name="Baker B.J."/>
            <person name="Lazar C.S."/>
            <person name="Teske A.P."/>
            <person name="Dick G.J."/>
        </authorList>
    </citation>
    <scope>NUCLEOTIDE SEQUENCE [LARGE SCALE GENOMIC DNA]</scope>
    <source>
        <strain evidence="8">DG_54_3</strain>
    </source>
</reference>
<feature type="transmembrane region" description="Helical" evidence="6">
    <location>
        <begin position="241"/>
        <end position="261"/>
    </location>
</feature>
<evidence type="ECO:0000313" key="8">
    <source>
        <dbReference type="EMBL" id="KPJ68603.1"/>
    </source>
</evidence>
<organism evidence="8 9">
    <name type="scientific">candidate division WOR-1 bacterium DG_54_3</name>
    <dbReference type="NCBI Taxonomy" id="1703775"/>
    <lineage>
        <taxon>Bacteria</taxon>
        <taxon>Bacillati</taxon>
        <taxon>Saganbacteria</taxon>
    </lineage>
</organism>
<keyword evidence="3 6" id="KW-0812">Transmembrane</keyword>
<dbReference type="NCBIfam" id="NF037997">
    <property type="entry name" value="Na_Pi_symport"/>
    <property type="match status" value="1"/>
</dbReference>
<proteinExistence type="predicted"/>
<evidence type="ECO:0000259" key="7">
    <source>
        <dbReference type="Pfam" id="PF01895"/>
    </source>
</evidence>
<evidence type="ECO:0000256" key="6">
    <source>
        <dbReference type="SAM" id="Phobius"/>
    </source>
</evidence>
<protein>
    <recommendedName>
        <fullName evidence="7">PhoU domain-containing protein</fullName>
    </recommendedName>
</protein>
<feature type="domain" description="PhoU" evidence="7">
    <location>
        <begin position="354"/>
        <end position="444"/>
    </location>
</feature>
<feature type="transmembrane region" description="Helical" evidence="6">
    <location>
        <begin position="297"/>
        <end position="317"/>
    </location>
</feature>
<feature type="transmembrane region" description="Helical" evidence="6">
    <location>
        <begin position="6"/>
        <end position="24"/>
    </location>
</feature>
<name>A0A0S7Y2H8_UNCSA</name>
<dbReference type="InterPro" id="IPR026022">
    <property type="entry name" value="PhoU_dom"/>
</dbReference>
<gene>
    <name evidence="8" type="ORF">AMJ44_06270</name>
</gene>
<feature type="transmembrane region" description="Helical" evidence="6">
    <location>
        <begin position="45"/>
        <end position="74"/>
    </location>
</feature>
<dbReference type="Pfam" id="PF01895">
    <property type="entry name" value="PhoU"/>
    <property type="match status" value="2"/>
</dbReference>
<dbReference type="SUPFAM" id="SSF109755">
    <property type="entry name" value="PhoU-like"/>
    <property type="match status" value="1"/>
</dbReference>
<accession>A0A0S7Y2H8</accession>
<sequence length="555" mass="60950">MTQNILFGVVGGLGLFLFGMKIMSEGLQKIAGRSMRRILEMLTKTTIAGVAVGAVVTAIIQSSSATSVMLIGFVQAGLMSLKQSIGIIYGANIGTTITAQIIAFKIHKYALPAIGLGVFLYFFIPRKHIKYIGQTLLGFGMLFFGLSVMTAVFGPLKGSPEFQQLFVTFSKNPLLAVLTGMVLTMVVQSSSATVGITMTLAGVGLIDFVTAFAIVLGDNIGTTVTAQLAALNGNITARRTAMVHTLFNLFGAAYMLLLLNVHVQGRPIFLYFIDLITPGNAFAGQNVERAVANSHSFFNIFNCIIFIPLAGFMAFIVTKIIRGEVEVIKPEAAHLDERMVLSPEVAIGQAKREIVHMGQYAQDELKFSTQSLFARTGRERIELFEKLRQREEAVNRLEREISIFLIKVDQQPLTEEQAETTAAYLHLMHDIERVGDISENIMDLVVLKEDEGVRFSEMARAEIKELSKQVEEAFNLTLSAFEKWDKGIAEQALEMEGKIDITEQTFRSNHIKRLGRGECDPRAGVIFLDVLSNLERAGDHANNIAVKVLELNSSG</sequence>
<keyword evidence="2" id="KW-1003">Cell membrane</keyword>
<dbReference type="GO" id="GO:0005436">
    <property type="term" value="F:sodium:phosphate symporter activity"/>
    <property type="evidence" value="ECO:0007669"/>
    <property type="project" value="InterPro"/>
</dbReference>
<dbReference type="InterPro" id="IPR003841">
    <property type="entry name" value="Na/Pi_transpt"/>
</dbReference>
<dbReference type="Proteomes" id="UP000051861">
    <property type="component" value="Unassembled WGS sequence"/>
</dbReference>
<dbReference type="InterPro" id="IPR038078">
    <property type="entry name" value="PhoU-like_sf"/>
</dbReference>
<dbReference type="PANTHER" id="PTHR10010">
    <property type="entry name" value="SOLUTE CARRIER FAMILY 34 SODIUM PHOSPHATE , MEMBER 2-RELATED"/>
    <property type="match status" value="1"/>
</dbReference>
<comment type="caution">
    <text evidence="8">The sequence shown here is derived from an EMBL/GenBank/DDBJ whole genome shotgun (WGS) entry which is preliminary data.</text>
</comment>
<keyword evidence="4 6" id="KW-1133">Transmembrane helix</keyword>
<dbReference type="PANTHER" id="PTHR10010:SF46">
    <property type="entry name" value="SODIUM-DEPENDENT PHOSPHATE TRANSPORT PROTEIN 2B"/>
    <property type="match status" value="1"/>
</dbReference>
<evidence type="ECO:0000256" key="5">
    <source>
        <dbReference type="ARBA" id="ARBA00023136"/>
    </source>
</evidence>
<keyword evidence="5 6" id="KW-0472">Membrane</keyword>
<dbReference type="GO" id="GO:0044341">
    <property type="term" value="P:sodium-dependent phosphate transport"/>
    <property type="evidence" value="ECO:0007669"/>
    <property type="project" value="InterPro"/>
</dbReference>
<dbReference type="Pfam" id="PF02690">
    <property type="entry name" value="Na_Pi_cotrans"/>
    <property type="match status" value="2"/>
</dbReference>